<proteinExistence type="predicted"/>
<evidence type="ECO:0000313" key="1">
    <source>
        <dbReference type="EMBL" id="CZT40754.1"/>
    </source>
</evidence>
<reference evidence="2" key="1">
    <citation type="submission" date="2016-03" db="EMBL/GenBank/DDBJ databases">
        <authorList>
            <person name="Guldener U."/>
        </authorList>
    </citation>
    <scope>NUCLEOTIDE SEQUENCE [LARGE SCALE GENOMIC DNA]</scope>
</reference>
<sequence>MATHDPTQIFPTSYSLETLAIEDYSLDTGSLSAHSSLVVPNLIQSSPVYPQLRQNDQNDMWVKEHHDRAQAVKNHMKWLQEQVIFDHQKRNIWIPSTNIRDGCLNRDIQWGVSTPPEGPVDLFATHNSTTPWDEENSQTFEYARDLQDKYWNAHAFNMMSDPTSPEGYVNNLTHVELDVEGIDANGCRVRAQRILEVNLKVYQNRNVIPATEETTMEFKRTLVLKSPAPCSLLLPKPRDREPYYAILAQLAQHEVDKALDERNHYLREVFGLEVDHVRTRREGQFGEFEKGEHSWNYQRPEIGIKGQDGTMMHLVERRSDADVAGEVILTHIVSVMQVRCGGRSHLFDLPTEGSDEERRIRKARWSVSSAIDRCVAAESADRVVLDKWVDGTFLPRQ</sequence>
<protein>
    <submittedName>
        <fullName evidence="1">Uncharacterized protein</fullName>
    </submittedName>
</protein>
<dbReference type="Proteomes" id="UP000177625">
    <property type="component" value="Unassembled WGS sequence"/>
</dbReference>
<organism evidence="1 2">
    <name type="scientific">Rhynchosporium secalis</name>
    <name type="common">Barley scald fungus</name>
    <dbReference type="NCBI Taxonomy" id="38038"/>
    <lineage>
        <taxon>Eukaryota</taxon>
        <taxon>Fungi</taxon>
        <taxon>Dikarya</taxon>
        <taxon>Ascomycota</taxon>
        <taxon>Pezizomycotina</taxon>
        <taxon>Leotiomycetes</taxon>
        <taxon>Helotiales</taxon>
        <taxon>Ploettnerulaceae</taxon>
        <taxon>Rhynchosporium</taxon>
    </lineage>
</organism>
<dbReference type="AlphaFoldDB" id="A0A1E1LV51"/>
<keyword evidence="2" id="KW-1185">Reference proteome</keyword>
<evidence type="ECO:0000313" key="2">
    <source>
        <dbReference type="Proteomes" id="UP000177625"/>
    </source>
</evidence>
<dbReference type="EMBL" id="FJVC01000005">
    <property type="protein sequence ID" value="CZT40754.1"/>
    <property type="molecule type" value="Genomic_DNA"/>
</dbReference>
<gene>
    <name evidence="1" type="ORF">RSE6_00403</name>
</gene>
<accession>A0A1E1LV51</accession>
<name>A0A1E1LV51_RHYSE</name>